<protein>
    <submittedName>
        <fullName evidence="2">GAF domain-containing protein</fullName>
    </submittedName>
</protein>
<dbReference type="Pfam" id="PF01590">
    <property type="entry name" value="GAF"/>
    <property type="match status" value="1"/>
</dbReference>
<dbReference type="SMART" id="SM00065">
    <property type="entry name" value="GAF"/>
    <property type="match status" value="1"/>
</dbReference>
<dbReference type="RefSeq" id="WP_135818820.1">
    <property type="nucleotide sequence ID" value="NZ_SRPG01000258.1"/>
</dbReference>
<keyword evidence="3" id="KW-1185">Reference proteome</keyword>
<accession>A0A4Z1CE94</accession>
<dbReference type="Gene3D" id="3.30.450.40">
    <property type="match status" value="1"/>
</dbReference>
<comment type="caution">
    <text evidence="2">The sequence shown here is derived from an EMBL/GenBank/DDBJ whole genome shotgun (WGS) entry which is preliminary data.</text>
</comment>
<gene>
    <name evidence="2" type="ORF">E4L95_18375</name>
</gene>
<dbReference type="PANTHER" id="PTHR43102:SF2">
    <property type="entry name" value="GAF DOMAIN-CONTAINING PROTEIN"/>
    <property type="match status" value="1"/>
</dbReference>
<evidence type="ECO:0000259" key="1">
    <source>
        <dbReference type="SMART" id="SM00065"/>
    </source>
</evidence>
<dbReference type="Proteomes" id="UP000297972">
    <property type="component" value="Unassembled WGS sequence"/>
</dbReference>
<dbReference type="PANTHER" id="PTHR43102">
    <property type="entry name" value="SLR1143 PROTEIN"/>
    <property type="match status" value="1"/>
</dbReference>
<organism evidence="2 3">
    <name type="scientific">Paracoccus liaowanqingii</name>
    <dbReference type="NCBI Taxonomy" id="2560053"/>
    <lineage>
        <taxon>Bacteria</taxon>
        <taxon>Pseudomonadati</taxon>
        <taxon>Pseudomonadota</taxon>
        <taxon>Alphaproteobacteria</taxon>
        <taxon>Rhodobacterales</taxon>
        <taxon>Paracoccaceae</taxon>
        <taxon>Paracoccus</taxon>
    </lineage>
</organism>
<dbReference type="SUPFAM" id="SSF55781">
    <property type="entry name" value="GAF domain-like"/>
    <property type="match status" value="1"/>
</dbReference>
<feature type="domain" description="GAF" evidence="1">
    <location>
        <begin position="3"/>
        <end position="149"/>
    </location>
</feature>
<name>A0A4Z1CE94_9RHOB</name>
<sequence>MDTEFFKNIVDSCRSVFDCQVSLISVVDEQAQRQLHWAQAGLSSAENETKSLPLSHSICKKVIATGEALIINDTKKDEEFLSHPAIHAFNIRSYLGVPIRDDENECIAALCVADTTVRKWTEDDVKVLEGFASGLSTQVRQIVSPDLDKPIDVSTSYSDDGRLNTIQTNISFQQDSNGYASLLTADPNYYNIWGKTPNADTFDLFDMCVPDEIARIRTSFGIAAMRESVWHQKWAIKCAFGVEKRLSGVGHAKSLPGGFTLWHVLVSETYT</sequence>
<evidence type="ECO:0000313" key="3">
    <source>
        <dbReference type="Proteomes" id="UP000297972"/>
    </source>
</evidence>
<dbReference type="AlphaFoldDB" id="A0A4Z1CE94"/>
<dbReference type="OrthoDB" id="9801651at2"/>
<dbReference type="InterPro" id="IPR003018">
    <property type="entry name" value="GAF"/>
</dbReference>
<dbReference type="InterPro" id="IPR029016">
    <property type="entry name" value="GAF-like_dom_sf"/>
</dbReference>
<reference evidence="2 3" key="1">
    <citation type="submission" date="2019-03" db="EMBL/GenBank/DDBJ databases">
        <authorList>
            <person name="Li J."/>
        </authorList>
    </citation>
    <scope>NUCLEOTIDE SEQUENCE [LARGE SCALE GENOMIC DNA]</scope>
    <source>
        <strain evidence="2 3">3058</strain>
    </source>
</reference>
<evidence type="ECO:0000313" key="2">
    <source>
        <dbReference type="EMBL" id="TGN49294.1"/>
    </source>
</evidence>
<proteinExistence type="predicted"/>
<dbReference type="EMBL" id="SRPG01000258">
    <property type="protein sequence ID" value="TGN49294.1"/>
    <property type="molecule type" value="Genomic_DNA"/>
</dbReference>